<evidence type="ECO:0000313" key="1">
    <source>
        <dbReference type="EMBL" id="CAF0869559.1"/>
    </source>
</evidence>
<accession>A0A813XER0</accession>
<name>A0A813XER0_ADIRI</name>
<proteinExistence type="predicted"/>
<reference evidence="1" key="1">
    <citation type="submission" date="2021-02" db="EMBL/GenBank/DDBJ databases">
        <authorList>
            <person name="Nowell W R."/>
        </authorList>
    </citation>
    <scope>NUCLEOTIDE SEQUENCE</scope>
</reference>
<comment type="caution">
    <text evidence="1">The sequence shown here is derived from an EMBL/GenBank/DDBJ whole genome shotgun (WGS) entry which is preliminary data.</text>
</comment>
<gene>
    <name evidence="1" type="ORF">EDS130_LOCUS8218</name>
</gene>
<dbReference type="EMBL" id="CAJNOJ010000026">
    <property type="protein sequence ID" value="CAF0869559.1"/>
    <property type="molecule type" value="Genomic_DNA"/>
</dbReference>
<protein>
    <submittedName>
        <fullName evidence="1">Uncharacterized protein</fullName>
    </submittedName>
</protein>
<evidence type="ECO:0000313" key="2">
    <source>
        <dbReference type="Proteomes" id="UP000663852"/>
    </source>
</evidence>
<sequence length="69" mass="8085">MIKISSEIKDEGLIRIEQFAFGLGRLSSNRRNDRAWNIMSITIYFNGKKKKKKRKQAEDQCKFSNDSSE</sequence>
<dbReference type="Proteomes" id="UP000663852">
    <property type="component" value="Unassembled WGS sequence"/>
</dbReference>
<organism evidence="1 2">
    <name type="scientific">Adineta ricciae</name>
    <name type="common">Rotifer</name>
    <dbReference type="NCBI Taxonomy" id="249248"/>
    <lineage>
        <taxon>Eukaryota</taxon>
        <taxon>Metazoa</taxon>
        <taxon>Spiralia</taxon>
        <taxon>Gnathifera</taxon>
        <taxon>Rotifera</taxon>
        <taxon>Eurotatoria</taxon>
        <taxon>Bdelloidea</taxon>
        <taxon>Adinetida</taxon>
        <taxon>Adinetidae</taxon>
        <taxon>Adineta</taxon>
    </lineage>
</organism>
<dbReference type="AlphaFoldDB" id="A0A813XER0"/>